<evidence type="ECO:0000259" key="5">
    <source>
        <dbReference type="Pfam" id="PF03544"/>
    </source>
</evidence>
<dbReference type="EMBL" id="JACHHZ010000005">
    <property type="protein sequence ID" value="MBB6095132.1"/>
    <property type="molecule type" value="Genomic_DNA"/>
</dbReference>
<dbReference type="SUPFAM" id="SSF48452">
    <property type="entry name" value="TPR-like"/>
    <property type="match status" value="2"/>
</dbReference>
<dbReference type="InterPro" id="IPR019734">
    <property type="entry name" value="TPR_rpt"/>
</dbReference>
<keyword evidence="2 3" id="KW-0802">TPR repeat</keyword>
<dbReference type="Pfam" id="PF13424">
    <property type="entry name" value="TPR_12"/>
    <property type="match status" value="1"/>
</dbReference>
<sequence length="457" mass="49982">MDSPLPALVRAAATVIAVSVAASALAAEPANRVPEATVAAQSPNADIETALARVTAARSGAEGVSLEAALTALGDAHANAGQYEAAAPAYNEALQLAERHGFEDVRVLTPLTGLGIAFSRSGHHDEAVPRLQRALTIQRAKYGLFDVRQQETLKVLAASLTALDRKQEAQDFLVYRGRVAEKAYGAGDVKVVEAMCDLGNWFAETGKTEEARMSFKVALDNASWKLSPNHPAVVEPLRGIARAQMLRQSYPEEWLRPRSPKGCKTIALECSPPFRMDSRGHRIILPRKLDPEGEDALKRALWVLEADPRASSEVRVETLIQMGDWQQIKKAPVDALSYYQQAWQLSRAASNASSPAAAAFDSPVRVFYPTPMIVAHIPGLPPEETRTQHVQIEFTVKADGSVADARIVEHDTREQYARDILDAVRVSRFRPKLVDGKPVDVPGIVFRETLWRPEARK</sequence>
<dbReference type="InterPro" id="IPR011990">
    <property type="entry name" value="TPR-like_helical_dom_sf"/>
</dbReference>
<comment type="caution">
    <text evidence="6">The sequence shown here is derived from an EMBL/GenBank/DDBJ whole genome shotgun (WGS) entry which is preliminary data.</text>
</comment>
<protein>
    <submittedName>
        <fullName evidence="6">Tetratricopeptide (TPR) repeat protein</fullName>
    </submittedName>
</protein>
<proteinExistence type="predicted"/>
<gene>
    <name evidence="6" type="ORF">HNQ60_004022</name>
</gene>
<dbReference type="SUPFAM" id="SSF74653">
    <property type="entry name" value="TolA/TonB C-terminal domain"/>
    <property type="match status" value="1"/>
</dbReference>
<dbReference type="SMART" id="SM00028">
    <property type="entry name" value="TPR"/>
    <property type="match status" value="2"/>
</dbReference>
<feature type="signal peptide" evidence="4">
    <location>
        <begin position="1"/>
        <end position="26"/>
    </location>
</feature>
<dbReference type="PANTHER" id="PTHR45641">
    <property type="entry name" value="TETRATRICOPEPTIDE REPEAT PROTEIN (AFU_ORTHOLOGUE AFUA_6G03870)"/>
    <property type="match status" value="1"/>
</dbReference>
<dbReference type="PROSITE" id="PS50005">
    <property type="entry name" value="TPR"/>
    <property type="match status" value="1"/>
</dbReference>
<dbReference type="Pfam" id="PF03544">
    <property type="entry name" value="TonB_C"/>
    <property type="match status" value="1"/>
</dbReference>
<dbReference type="Proteomes" id="UP000588068">
    <property type="component" value="Unassembled WGS sequence"/>
</dbReference>
<keyword evidence="7" id="KW-1185">Reference proteome</keyword>
<feature type="chain" id="PRO_5032635130" evidence="4">
    <location>
        <begin position="27"/>
        <end position="457"/>
    </location>
</feature>
<dbReference type="PANTHER" id="PTHR45641:SF19">
    <property type="entry name" value="NEPHROCYSTIN-3"/>
    <property type="match status" value="1"/>
</dbReference>
<dbReference type="Gene3D" id="3.30.1150.10">
    <property type="match status" value="1"/>
</dbReference>
<organism evidence="6 7">
    <name type="scientific">Povalibacter uvarum</name>
    <dbReference type="NCBI Taxonomy" id="732238"/>
    <lineage>
        <taxon>Bacteria</taxon>
        <taxon>Pseudomonadati</taxon>
        <taxon>Pseudomonadota</taxon>
        <taxon>Gammaproteobacteria</taxon>
        <taxon>Steroidobacterales</taxon>
        <taxon>Steroidobacteraceae</taxon>
        <taxon>Povalibacter</taxon>
    </lineage>
</organism>
<dbReference type="InterPro" id="IPR037682">
    <property type="entry name" value="TonB_C"/>
</dbReference>
<reference evidence="6 7" key="1">
    <citation type="submission" date="2020-08" db="EMBL/GenBank/DDBJ databases">
        <title>Genomic Encyclopedia of Type Strains, Phase IV (KMG-IV): sequencing the most valuable type-strain genomes for metagenomic binning, comparative biology and taxonomic classification.</title>
        <authorList>
            <person name="Goeker M."/>
        </authorList>
    </citation>
    <scope>NUCLEOTIDE SEQUENCE [LARGE SCALE GENOMIC DNA]</scope>
    <source>
        <strain evidence="6 7">DSM 26723</strain>
    </source>
</reference>
<evidence type="ECO:0000256" key="3">
    <source>
        <dbReference type="PROSITE-ProRule" id="PRU00339"/>
    </source>
</evidence>
<feature type="repeat" description="TPR" evidence="3">
    <location>
        <begin position="67"/>
        <end position="100"/>
    </location>
</feature>
<evidence type="ECO:0000313" key="7">
    <source>
        <dbReference type="Proteomes" id="UP000588068"/>
    </source>
</evidence>
<evidence type="ECO:0000256" key="2">
    <source>
        <dbReference type="ARBA" id="ARBA00022803"/>
    </source>
</evidence>
<keyword evidence="4" id="KW-0732">Signal</keyword>
<dbReference type="AlphaFoldDB" id="A0A841HT04"/>
<evidence type="ECO:0000256" key="4">
    <source>
        <dbReference type="SAM" id="SignalP"/>
    </source>
</evidence>
<evidence type="ECO:0000256" key="1">
    <source>
        <dbReference type="ARBA" id="ARBA00022737"/>
    </source>
</evidence>
<dbReference type="Gene3D" id="1.25.40.10">
    <property type="entry name" value="Tetratricopeptide repeat domain"/>
    <property type="match status" value="1"/>
</dbReference>
<accession>A0A841HT04</accession>
<keyword evidence="1" id="KW-0677">Repeat</keyword>
<feature type="domain" description="TonB C-terminal" evidence="5">
    <location>
        <begin position="389"/>
        <end position="443"/>
    </location>
</feature>
<dbReference type="GO" id="GO:0055085">
    <property type="term" value="P:transmembrane transport"/>
    <property type="evidence" value="ECO:0007669"/>
    <property type="project" value="InterPro"/>
</dbReference>
<evidence type="ECO:0000313" key="6">
    <source>
        <dbReference type="EMBL" id="MBB6095132.1"/>
    </source>
</evidence>
<name>A0A841HT04_9GAMM</name>